<dbReference type="CDD" id="cd03801">
    <property type="entry name" value="GT4_PimA-like"/>
    <property type="match status" value="1"/>
</dbReference>
<name>A0A8J7KVP8_9FIRM</name>
<dbReference type="SUPFAM" id="SSF53756">
    <property type="entry name" value="UDP-Glycosyltransferase/glycogen phosphorylase"/>
    <property type="match status" value="1"/>
</dbReference>
<dbReference type="GO" id="GO:0016757">
    <property type="term" value="F:glycosyltransferase activity"/>
    <property type="evidence" value="ECO:0007669"/>
    <property type="project" value="InterPro"/>
</dbReference>
<accession>A0A8J7KVP8</accession>
<reference evidence="2" key="1">
    <citation type="submission" date="2020-12" db="EMBL/GenBank/DDBJ databases">
        <title>M. sibirica DSM 26468T genome.</title>
        <authorList>
            <person name="Thieme N."/>
            <person name="Rettenmaier R."/>
            <person name="Zverlov V."/>
            <person name="Liebl W."/>
        </authorList>
    </citation>
    <scope>NUCLEOTIDE SEQUENCE</scope>
    <source>
        <strain evidence="2">DSM 26468</strain>
    </source>
</reference>
<proteinExistence type="predicted"/>
<dbReference type="InterPro" id="IPR001296">
    <property type="entry name" value="Glyco_trans_1"/>
</dbReference>
<evidence type="ECO:0000313" key="3">
    <source>
        <dbReference type="Proteomes" id="UP000623269"/>
    </source>
</evidence>
<dbReference type="RefSeq" id="WP_197659645.1">
    <property type="nucleotide sequence ID" value="NZ_JAEAGR010000001.1"/>
</dbReference>
<dbReference type="Gene3D" id="3.40.50.2000">
    <property type="entry name" value="Glycogen Phosphorylase B"/>
    <property type="match status" value="2"/>
</dbReference>
<gene>
    <name evidence="2" type="ORF">I5677_00755</name>
</gene>
<dbReference type="EMBL" id="JAEAGR010000001">
    <property type="protein sequence ID" value="MBH1939417.1"/>
    <property type="molecule type" value="Genomic_DNA"/>
</dbReference>
<evidence type="ECO:0000313" key="2">
    <source>
        <dbReference type="EMBL" id="MBH1939417.1"/>
    </source>
</evidence>
<organism evidence="2 3">
    <name type="scientific">Mobilitalea sibirica</name>
    <dbReference type="NCBI Taxonomy" id="1462919"/>
    <lineage>
        <taxon>Bacteria</taxon>
        <taxon>Bacillati</taxon>
        <taxon>Bacillota</taxon>
        <taxon>Clostridia</taxon>
        <taxon>Lachnospirales</taxon>
        <taxon>Lachnospiraceae</taxon>
        <taxon>Mobilitalea</taxon>
    </lineage>
</organism>
<protein>
    <submittedName>
        <fullName evidence="2">Glycosyltransferase family 4 protein</fullName>
    </submittedName>
</protein>
<feature type="domain" description="Glycosyl transferase family 1" evidence="1">
    <location>
        <begin position="181"/>
        <end position="340"/>
    </location>
</feature>
<comment type="caution">
    <text evidence="2">The sequence shown here is derived from an EMBL/GenBank/DDBJ whole genome shotgun (WGS) entry which is preliminary data.</text>
</comment>
<dbReference type="PANTHER" id="PTHR12526">
    <property type="entry name" value="GLYCOSYLTRANSFERASE"/>
    <property type="match status" value="1"/>
</dbReference>
<evidence type="ECO:0000259" key="1">
    <source>
        <dbReference type="Pfam" id="PF00534"/>
    </source>
</evidence>
<sequence>MKVLWLTNVPSPYRVDFFNELGKYCHLTVLFEKSDSSEREKGWVNHNFTNFKGVFLKGKTIDVDKAICPIVVKILRRYRYDFIVVTNLATPTGIMAIEYMKIHKIPYLLEGDGGFTKSGKGIKERYKKHLVKGALAYLSSSKSLDDYFLTYGATPEDIYRYPFTSVLEKDIIPYVLNQEEKEQIKSRLGITKKKIVLSIGQFIHRKGYDILLRASQNLNADTGVYIIGGKPTEEYEKLVKELKLTSVYFTPYKSKDALKDYSLVADLFVLPTREDVWGLVINEAMANGLPVITTDRCVAGLELIEEGKNGYIVQVGDIALLEERMIQLLEDNSLRLMMANFNLETIKCYTIETMAKRHMEIFKELLAE</sequence>
<dbReference type="AlphaFoldDB" id="A0A8J7KVP8"/>
<dbReference type="Proteomes" id="UP000623269">
    <property type="component" value="Unassembled WGS sequence"/>
</dbReference>
<dbReference type="Pfam" id="PF00534">
    <property type="entry name" value="Glycos_transf_1"/>
    <property type="match status" value="1"/>
</dbReference>
<keyword evidence="3" id="KW-1185">Reference proteome</keyword>